<name>A0A4R2BLL7_9BACI</name>
<comment type="caution">
    <text evidence="2">The sequence shown here is derived from an EMBL/GenBank/DDBJ whole genome shotgun (WGS) entry which is preliminary data.</text>
</comment>
<proteinExistence type="predicted"/>
<dbReference type="RefSeq" id="WP_158286963.1">
    <property type="nucleotide sequence ID" value="NZ_JABUHM010000006.1"/>
</dbReference>
<dbReference type="Proteomes" id="UP000295689">
    <property type="component" value="Unassembled WGS sequence"/>
</dbReference>
<feature type="compositionally biased region" description="Basic and acidic residues" evidence="1">
    <location>
        <begin position="33"/>
        <end position="56"/>
    </location>
</feature>
<organism evidence="2 3">
    <name type="scientific">Mesobacillus foraminis</name>
    <dbReference type="NCBI Taxonomy" id="279826"/>
    <lineage>
        <taxon>Bacteria</taxon>
        <taxon>Bacillati</taxon>
        <taxon>Bacillota</taxon>
        <taxon>Bacilli</taxon>
        <taxon>Bacillales</taxon>
        <taxon>Bacillaceae</taxon>
        <taxon>Mesobacillus</taxon>
    </lineage>
</organism>
<feature type="region of interest" description="Disordered" evidence="1">
    <location>
        <begin position="17"/>
        <end position="56"/>
    </location>
</feature>
<evidence type="ECO:0000313" key="2">
    <source>
        <dbReference type="EMBL" id="TCN27966.1"/>
    </source>
</evidence>
<evidence type="ECO:0000256" key="1">
    <source>
        <dbReference type="SAM" id="MobiDB-lite"/>
    </source>
</evidence>
<dbReference type="EMBL" id="SLVV01000001">
    <property type="protein sequence ID" value="TCN27966.1"/>
    <property type="molecule type" value="Genomic_DNA"/>
</dbReference>
<accession>A0A4R2BLL7</accession>
<gene>
    <name evidence="2" type="ORF">EV146_101296</name>
</gene>
<keyword evidence="3" id="KW-1185">Reference proteome</keyword>
<reference evidence="2 3" key="1">
    <citation type="journal article" date="2015" name="Stand. Genomic Sci.">
        <title>Genomic Encyclopedia of Bacterial and Archaeal Type Strains, Phase III: the genomes of soil and plant-associated and newly described type strains.</title>
        <authorList>
            <person name="Whitman W.B."/>
            <person name="Woyke T."/>
            <person name="Klenk H.P."/>
            <person name="Zhou Y."/>
            <person name="Lilburn T.G."/>
            <person name="Beck B.J."/>
            <person name="De Vos P."/>
            <person name="Vandamme P."/>
            <person name="Eisen J.A."/>
            <person name="Garrity G."/>
            <person name="Hugenholtz P."/>
            <person name="Kyrpides N.C."/>
        </authorList>
    </citation>
    <scope>NUCLEOTIDE SEQUENCE [LARGE SCALE GENOMIC DNA]</scope>
    <source>
        <strain evidence="2 3">CV53</strain>
    </source>
</reference>
<evidence type="ECO:0000313" key="3">
    <source>
        <dbReference type="Proteomes" id="UP000295689"/>
    </source>
</evidence>
<dbReference type="AlphaFoldDB" id="A0A4R2BLL7"/>
<sequence>MTPLQVDQAEISPLRSRKKALIRSMKTRTSATKQEKGLHEVDEDQTHRNEAGKRSS</sequence>
<protein>
    <submittedName>
        <fullName evidence="2">Uncharacterized protein</fullName>
    </submittedName>
</protein>